<dbReference type="AlphaFoldDB" id="A0AAV9CCU8"/>
<keyword evidence="8" id="KW-1185">Reference proteome</keyword>
<evidence type="ECO:0000313" key="7">
    <source>
        <dbReference type="EMBL" id="KAK1286419.1"/>
    </source>
</evidence>
<protein>
    <submittedName>
        <fullName evidence="7">Receptor protein kinase ZmPK1</fullName>
    </submittedName>
</protein>
<dbReference type="PANTHER" id="PTHR47974:SF4">
    <property type="entry name" value="RECEPTOR-LIKE SERINE_THREONINE-PROTEIN KINASE"/>
    <property type="match status" value="1"/>
</dbReference>
<keyword evidence="7" id="KW-0418">Kinase</keyword>
<evidence type="ECO:0000256" key="5">
    <source>
        <dbReference type="ARBA" id="ARBA00023136"/>
    </source>
</evidence>
<organism evidence="7 8">
    <name type="scientific">Acorus calamus</name>
    <name type="common">Sweet flag</name>
    <dbReference type="NCBI Taxonomy" id="4465"/>
    <lineage>
        <taxon>Eukaryota</taxon>
        <taxon>Viridiplantae</taxon>
        <taxon>Streptophyta</taxon>
        <taxon>Embryophyta</taxon>
        <taxon>Tracheophyta</taxon>
        <taxon>Spermatophyta</taxon>
        <taxon>Magnoliopsida</taxon>
        <taxon>Liliopsida</taxon>
        <taxon>Acoraceae</taxon>
        <taxon>Acorus</taxon>
    </lineage>
</organism>
<dbReference type="SUPFAM" id="SSF56112">
    <property type="entry name" value="Protein kinase-like (PK-like)"/>
    <property type="match status" value="1"/>
</dbReference>
<keyword evidence="7" id="KW-0808">Transferase</keyword>
<reference evidence="7" key="2">
    <citation type="submission" date="2023-06" db="EMBL/GenBank/DDBJ databases">
        <authorList>
            <person name="Ma L."/>
            <person name="Liu K.-W."/>
            <person name="Li Z."/>
            <person name="Hsiao Y.-Y."/>
            <person name="Qi Y."/>
            <person name="Fu T."/>
            <person name="Tang G."/>
            <person name="Zhang D."/>
            <person name="Sun W.-H."/>
            <person name="Liu D.-K."/>
            <person name="Li Y."/>
            <person name="Chen G.-Z."/>
            <person name="Liu X.-D."/>
            <person name="Liao X.-Y."/>
            <person name="Jiang Y.-T."/>
            <person name="Yu X."/>
            <person name="Hao Y."/>
            <person name="Huang J."/>
            <person name="Zhao X.-W."/>
            <person name="Ke S."/>
            <person name="Chen Y.-Y."/>
            <person name="Wu W.-L."/>
            <person name="Hsu J.-L."/>
            <person name="Lin Y.-F."/>
            <person name="Huang M.-D."/>
            <person name="Li C.-Y."/>
            <person name="Huang L."/>
            <person name="Wang Z.-W."/>
            <person name="Zhao X."/>
            <person name="Zhong W.-Y."/>
            <person name="Peng D.-H."/>
            <person name="Ahmad S."/>
            <person name="Lan S."/>
            <person name="Zhang J.-S."/>
            <person name="Tsai W.-C."/>
            <person name="Van De Peer Y."/>
            <person name="Liu Z.-J."/>
        </authorList>
    </citation>
    <scope>NUCLEOTIDE SEQUENCE</scope>
    <source>
        <strain evidence="7">CP</strain>
        <tissue evidence="7">Leaves</tissue>
    </source>
</reference>
<dbReference type="GO" id="GO:0016020">
    <property type="term" value="C:membrane"/>
    <property type="evidence" value="ECO:0007669"/>
    <property type="project" value="UniProtKB-SubCell"/>
</dbReference>
<evidence type="ECO:0000256" key="1">
    <source>
        <dbReference type="ARBA" id="ARBA00004167"/>
    </source>
</evidence>
<dbReference type="PANTHER" id="PTHR47974">
    <property type="entry name" value="OS07G0415500 PROTEIN"/>
    <property type="match status" value="1"/>
</dbReference>
<keyword evidence="5" id="KW-0472">Membrane</keyword>
<feature type="domain" description="Protein kinase" evidence="6">
    <location>
        <begin position="1"/>
        <end position="117"/>
    </location>
</feature>
<evidence type="ECO:0000256" key="3">
    <source>
        <dbReference type="ARBA" id="ARBA00022729"/>
    </source>
</evidence>
<sequence length="117" mass="13447">MAPEWAMNLPITGKVDVYSFGVVLLEILKGKRVLDWEMDMRMLVRLVKDKIGNEDESWVEDLVDMRLKGDLNMKQAETMAVIAFLCVEEDSSKRPTMDTLMEDLVAHDEEPHLHPAM</sequence>
<comment type="subcellular location">
    <subcellularLocation>
        <location evidence="1">Membrane</location>
        <topology evidence="1">Single-pass membrane protein</topology>
    </subcellularLocation>
</comment>
<evidence type="ECO:0000256" key="2">
    <source>
        <dbReference type="ARBA" id="ARBA00022692"/>
    </source>
</evidence>
<dbReference type="Gene3D" id="1.10.510.10">
    <property type="entry name" value="Transferase(Phosphotransferase) domain 1"/>
    <property type="match status" value="1"/>
</dbReference>
<keyword evidence="2" id="KW-0812">Transmembrane</keyword>
<dbReference type="Proteomes" id="UP001180020">
    <property type="component" value="Unassembled WGS sequence"/>
</dbReference>
<evidence type="ECO:0000256" key="4">
    <source>
        <dbReference type="ARBA" id="ARBA00022989"/>
    </source>
</evidence>
<proteinExistence type="predicted"/>
<evidence type="ECO:0000259" key="6">
    <source>
        <dbReference type="PROSITE" id="PS50011"/>
    </source>
</evidence>
<name>A0AAV9CCU8_ACOCL</name>
<dbReference type="InterPro" id="IPR011009">
    <property type="entry name" value="Kinase-like_dom_sf"/>
</dbReference>
<keyword evidence="3" id="KW-0732">Signal</keyword>
<evidence type="ECO:0000313" key="8">
    <source>
        <dbReference type="Proteomes" id="UP001180020"/>
    </source>
</evidence>
<reference evidence="7" key="1">
    <citation type="journal article" date="2023" name="Nat. Commun.">
        <title>Diploid and tetraploid genomes of Acorus and the evolution of monocots.</title>
        <authorList>
            <person name="Ma L."/>
            <person name="Liu K.W."/>
            <person name="Li Z."/>
            <person name="Hsiao Y.Y."/>
            <person name="Qi Y."/>
            <person name="Fu T."/>
            <person name="Tang G.D."/>
            <person name="Zhang D."/>
            <person name="Sun W.H."/>
            <person name="Liu D.K."/>
            <person name="Li Y."/>
            <person name="Chen G.Z."/>
            <person name="Liu X.D."/>
            <person name="Liao X.Y."/>
            <person name="Jiang Y.T."/>
            <person name="Yu X."/>
            <person name="Hao Y."/>
            <person name="Huang J."/>
            <person name="Zhao X.W."/>
            <person name="Ke S."/>
            <person name="Chen Y.Y."/>
            <person name="Wu W.L."/>
            <person name="Hsu J.L."/>
            <person name="Lin Y.F."/>
            <person name="Huang M.D."/>
            <person name="Li C.Y."/>
            <person name="Huang L."/>
            <person name="Wang Z.W."/>
            <person name="Zhao X."/>
            <person name="Zhong W.Y."/>
            <person name="Peng D.H."/>
            <person name="Ahmad S."/>
            <person name="Lan S."/>
            <person name="Zhang J.S."/>
            <person name="Tsai W.C."/>
            <person name="Van de Peer Y."/>
            <person name="Liu Z.J."/>
        </authorList>
    </citation>
    <scope>NUCLEOTIDE SEQUENCE</scope>
    <source>
        <strain evidence="7">CP</strain>
    </source>
</reference>
<keyword evidence="7" id="KW-0675">Receptor</keyword>
<dbReference type="GO" id="GO:0004672">
    <property type="term" value="F:protein kinase activity"/>
    <property type="evidence" value="ECO:0007669"/>
    <property type="project" value="InterPro"/>
</dbReference>
<dbReference type="EMBL" id="JAUJYO010000020">
    <property type="protein sequence ID" value="KAK1286419.1"/>
    <property type="molecule type" value="Genomic_DNA"/>
</dbReference>
<keyword evidence="4" id="KW-1133">Transmembrane helix</keyword>
<dbReference type="PROSITE" id="PS50011">
    <property type="entry name" value="PROTEIN_KINASE_DOM"/>
    <property type="match status" value="1"/>
</dbReference>
<dbReference type="Pfam" id="PF00069">
    <property type="entry name" value="Pkinase"/>
    <property type="match status" value="1"/>
</dbReference>
<accession>A0AAV9CCU8</accession>
<dbReference type="GO" id="GO:0005524">
    <property type="term" value="F:ATP binding"/>
    <property type="evidence" value="ECO:0007669"/>
    <property type="project" value="InterPro"/>
</dbReference>
<comment type="caution">
    <text evidence="7">The sequence shown here is derived from an EMBL/GenBank/DDBJ whole genome shotgun (WGS) entry which is preliminary data.</text>
</comment>
<dbReference type="InterPro" id="IPR000719">
    <property type="entry name" value="Prot_kinase_dom"/>
</dbReference>
<gene>
    <name evidence="7" type="primary">PK1</name>
    <name evidence="7" type="ORF">QJS10_CPB20g01899</name>
</gene>